<dbReference type="EMBL" id="CP003537">
    <property type="protein sequence ID" value="AGH94901.1"/>
    <property type="molecule type" value="Genomic_DNA"/>
</dbReference>
<dbReference type="SUPFAM" id="SSF53613">
    <property type="entry name" value="Ribokinase-like"/>
    <property type="match status" value="1"/>
</dbReference>
<proteinExistence type="predicted"/>
<dbReference type="OrthoDB" id="5290497at2"/>
<dbReference type="Pfam" id="PF00294">
    <property type="entry name" value="PfkB"/>
    <property type="match status" value="1"/>
</dbReference>
<accession>M4VA51</accession>
<evidence type="ECO:0000313" key="5">
    <source>
        <dbReference type="Proteomes" id="UP000012040"/>
    </source>
</evidence>
<dbReference type="KEGG" id="bex:A11Q_681"/>
<evidence type="ECO:0000313" key="4">
    <source>
        <dbReference type="EMBL" id="AGH94901.1"/>
    </source>
</evidence>
<evidence type="ECO:0000259" key="3">
    <source>
        <dbReference type="PROSITE" id="PS50042"/>
    </source>
</evidence>
<dbReference type="PANTHER" id="PTHR10584:SF166">
    <property type="entry name" value="RIBOKINASE"/>
    <property type="match status" value="1"/>
</dbReference>
<dbReference type="PANTHER" id="PTHR10584">
    <property type="entry name" value="SUGAR KINASE"/>
    <property type="match status" value="1"/>
</dbReference>
<gene>
    <name evidence="4" type="ORF">A11Q_681</name>
</gene>
<protein>
    <submittedName>
        <fullName evidence="4">Carbohydrate kinase</fullName>
    </submittedName>
</protein>
<dbReference type="GO" id="GO:0016301">
    <property type="term" value="F:kinase activity"/>
    <property type="evidence" value="ECO:0007669"/>
    <property type="project" value="UniProtKB-KW"/>
</dbReference>
<feature type="domain" description="Cyclic nucleotide-binding" evidence="3">
    <location>
        <begin position="169"/>
        <end position="304"/>
    </location>
</feature>
<dbReference type="Gene3D" id="3.40.1190.20">
    <property type="match status" value="1"/>
</dbReference>
<dbReference type="HOGENOM" id="CLU_065902_2_1_7"/>
<dbReference type="Proteomes" id="UP000012040">
    <property type="component" value="Chromosome"/>
</dbReference>
<keyword evidence="5" id="KW-1185">Reference proteome</keyword>
<keyword evidence="2 4" id="KW-0418">Kinase</keyword>
<dbReference type="InterPro" id="IPR000595">
    <property type="entry name" value="cNMP-bd_dom"/>
</dbReference>
<sequence length="304" mass="33438">MSAVLVVGSLAYDSVKTPSGKAEKSLGGSANYFSLAASLFSRVRVVGVVGEDYSEQDRQILLKREVDLTGLQTVAGKTFHWEGTYENNLNEAVTLKTELNVFAQFNPTLPEDYRDSAYVFLANIDPTLQLQVLSQVKKPVFVGMDSMNFWIGSKQSELREVLKKVDIVFMNDAEAKMLTQTSNTITAIKKTAELGPKYVVIKKGEYGATLYSQKYGFYQIPALPVENVVDPTGAGDSFAGGFFGTLASRLNADQIPEWNDLKAATLAGTVMSSQTIQDFSMKALIKVDQNLFEGQLVQLKQMIH</sequence>
<dbReference type="InterPro" id="IPR029056">
    <property type="entry name" value="Ribokinase-like"/>
</dbReference>
<evidence type="ECO:0000256" key="1">
    <source>
        <dbReference type="ARBA" id="ARBA00022679"/>
    </source>
</evidence>
<name>M4VA51_9BACT</name>
<dbReference type="eggNOG" id="COG0524">
    <property type="taxonomic scope" value="Bacteria"/>
</dbReference>
<dbReference type="PATRIC" id="fig|1184267.3.peg.690"/>
<evidence type="ECO:0000256" key="2">
    <source>
        <dbReference type="ARBA" id="ARBA00022777"/>
    </source>
</evidence>
<dbReference type="AlphaFoldDB" id="M4VA51"/>
<dbReference type="RefSeq" id="WP_015469391.1">
    <property type="nucleotide sequence ID" value="NC_020813.1"/>
</dbReference>
<organism evidence="4 5">
    <name type="scientific">Pseudobdellovibrio exovorus JSS</name>
    <dbReference type="NCBI Taxonomy" id="1184267"/>
    <lineage>
        <taxon>Bacteria</taxon>
        <taxon>Pseudomonadati</taxon>
        <taxon>Bdellovibrionota</taxon>
        <taxon>Bdellovibrionia</taxon>
        <taxon>Bdellovibrionales</taxon>
        <taxon>Pseudobdellovibrionaceae</taxon>
        <taxon>Pseudobdellovibrio</taxon>
    </lineage>
</organism>
<dbReference type="InterPro" id="IPR011611">
    <property type="entry name" value="PfkB_dom"/>
</dbReference>
<keyword evidence="1" id="KW-0808">Transferase</keyword>
<dbReference type="GO" id="GO:0005829">
    <property type="term" value="C:cytosol"/>
    <property type="evidence" value="ECO:0007669"/>
    <property type="project" value="TreeGrafter"/>
</dbReference>
<dbReference type="PROSITE" id="PS50042">
    <property type="entry name" value="CNMP_BINDING_3"/>
    <property type="match status" value="1"/>
</dbReference>
<dbReference type="STRING" id="1184267.A11Q_681"/>
<reference evidence="4 5" key="1">
    <citation type="journal article" date="2013" name="ISME J.">
        <title>By their genes ye shall know them: genomic signatures of predatory bacteria.</title>
        <authorList>
            <person name="Pasternak Z."/>
            <person name="Pietrokovski S."/>
            <person name="Rotem O."/>
            <person name="Gophna U."/>
            <person name="Lurie-Weinberger M.N."/>
            <person name="Jurkevitch E."/>
        </authorList>
    </citation>
    <scope>NUCLEOTIDE SEQUENCE [LARGE SCALE GENOMIC DNA]</scope>
    <source>
        <strain evidence="4 5">JSS</strain>
    </source>
</reference>